<dbReference type="Proteomes" id="UP000436088">
    <property type="component" value="Unassembled WGS sequence"/>
</dbReference>
<comment type="similarity">
    <text evidence="1">Belongs to the DP1 family.</text>
</comment>
<dbReference type="Pfam" id="PF03134">
    <property type="entry name" value="TB2_DP1_HVA22"/>
    <property type="match status" value="1"/>
</dbReference>
<evidence type="ECO:0000256" key="2">
    <source>
        <dbReference type="SAM" id="MobiDB-lite"/>
    </source>
</evidence>
<organism evidence="3 4">
    <name type="scientific">Hibiscus syriacus</name>
    <name type="common">Rose of Sharon</name>
    <dbReference type="NCBI Taxonomy" id="106335"/>
    <lineage>
        <taxon>Eukaryota</taxon>
        <taxon>Viridiplantae</taxon>
        <taxon>Streptophyta</taxon>
        <taxon>Embryophyta</taxon>
        <taxon>Tracheophyta</taxon>
        <taxon>Spermatophyta</taxon>
        <taxon>Magnoliopsida</taxon>
        <taxon>eudicotyledons</taxon>
        <taxon>Gunneridae</taxon>
        <taxon>Pentapetalae</taxon>
        <taxon>rosids</taxon>
        <taxon>malvids</taxon>
        <taxon>Malvales</taxon>
        <taxon>Malvaceae</taxon>
        <taxon>Malvoideae</taxon>
        <taxon>Hibiscus</taxon>
    </lineage>
</organism>
<dbReference type="GO" id="GO:0016020">
    <property type="term" value="C:membrane"/>
    <property type="evidence" value="ECO:0007669"/>
    <property type="project" value="UniProtKB-SubCell"/>
</dbReference>
<evidence type="ECO:0000313" key="4">
    <source>
        <dbReference type="Proteomes" id="UP000436088"/>
    </source>
</evidence>
<proteinExistence type="inferred from homology"/>
<dbReference type="PANTHER" id="PTHR12300">
    <property type="entry name" value="HVA22-LIKE PROTEINS"/>
    <property type="match status" value="1"/>
</dbReference>
<comment type="caution">
    <text evidence="3">The sequence shown here is derived from an EMBL/GenBank/DDBJ whole genome shotgun (WGS) entry which is preliminary data.</text>
</comment>
<name>A0A6A2XM64_HIBSY</name>
<accession>A0A6A2XM64</accession>
<dbReference type="InterPro" id="IPR004345">
    <property type="entry name" value="TB2_DP1_HVA22"/>
</dbReference>
<gene>
    <name evidence="3" type="ORF">F3Y22_tig00111574pilonHSYRG00002</name>
</gene>
<dbReference type="EMBL" id="VEPZ02001373">
    <property type="protein sequence ID" value="KAE8676893.1"/>
    <property type="molecule type" value="Genomic_DNA"/>
</dbReference>
<feature type="region of interest" description="Disordered" evidence="2">
    <location>
        <begin position="333"/>
        <end position="353"/>
    </location>
</feature>
<feature type="region of interest" description="Disordered" evidence="2">
    <location>
        <begin position="97"/>
        <end position="147"/>
    </location>
</feature>
<dbReference type="AlphaFoldDB" id="A0A6A2XM64"/>
<comment type="subcellular location">
    <subcellularLocation>
        <location evidence="1">Membrane</location>
        <topology evidence="1">Multi-pass membrane protein</topology>
    </subcellularLocation>
</comment>
<protein>
    <recommendedName>
        <fullName evidence="1">HVA22-like protein</fullName>
    </recommendedName>
</protein>
<feature type="compositionally biased region" description="Polar residues" evidence="2">
    <location>
        <begin position="103"/>
        <end position="117"/>
    </location>
</feature>
<keyword evidence="4" id="KW-1185">Reference proteome</keyword>
<reference evidence="3" key="1">
    <citation type="submission" date="2019-09" db="EMBL/GenBank/DDBJ databases">
        <title>Draft genome information of white flower Hibiscus syriacus.</title>
        <authorList>
            <person name="Kim Y.-M."/>
        </authorList>
    </citation>
    <scope>NUCLEOTIDE SEQUENCE [LARGE SCALE GENOMIC DNA]</scope>
    <source>
        <strain evidence="3">YM2019G1</strain>
    </source>
</reference>
<dbReference type="PANTHER" id="PTHR12300:SF162">
    <property type="entry name" value="HVA22-LIKE PROTEIN J"/>
    <property type="match status" value="1"/>
</dbReference>
<evidence type="ECO:0000256" key="1">
    <source>
        <dbReference type="RuleBase" id="RU362006"/>
    </source>
</evidence>
<evidence type="ECO:0000313" key="3">
    <source>
        <dbReference type="EMBL" id="KAE8676893.1"/>
    </source>
</evidence>
<sequence length="386" mass="43582">MTRFNSLTESVPAVPTGRAPVLLFPAKSSLKIKAPATTRTLLPTPIHHLHSDPPRLRRNIFLFTDQCPSMEEVLRQSLVWATHIAFTNRKLALVLHPDKNKSKQNPRSSYTNVSHGKSSSSTTTSPNGFHKCSDENINGSTYSKPAPRTVRNGTFWTTCNSSTKVLPASFTNEATGVTHSACETLKSAHNKSQTGKNLQNKCHPSKKIDAGRFKGVNPSLIVTDSRTRQISGTTQIRLILGYAYPAFECFKTVEKNKVEIHELRFWCQYWILVAFLTVFERIGDIFISWMPMYGELKLTLLIYLWYPKTKSKFLELLQYLGGQSSRIKLSNQQKPNIPLSGKSKKSSAVESPNSRFFQSEYGIPDVQSHSRLHQALHKLRRTKPHN</sequence>